<comment type="catalytic activity">
    <reaction evidence="6">
        <text>a 2'-deoxycytidine in DNA + S-adenosyl-L-methionine = a 5-methyl-2'-deoxycytidine in DNA + S-adenosyl-L-homocysteine + H(+)</text>
        <dbReference type="Rhea" id="RHEA:13681"/>
        <dbReference type="Rhea" id="RHEA-COMP:11369"/>
        <dbReference type="Rhea" id="RHEA-COMP:11370"/>
        <dbReference type="ChEBI" id="CHEBI:15378"/>
        <dbReference type="ChEBI" id="CHEBI:57856"/>
        <dbReference type="ChEBI" id="CHEBI:59789"/>
        <dbReference type="ChEBI" id="CHEBI:85452"/>
        <dbReference type="ChEBI" id="CHEBI:85454"/>
        <dbReference type="EC" id="2.1.1.37"/>
    </reaction>
</comment>
<evidence type="ECO:0000313" key="7">
    <source>
        <dbReference type="EMBL" id="XDV58432.1"/>
    </source>
</evidence>
<reference evidence="7" key="1">
    <citation type="submission" date="2024-08" db="EMBL/GenBank/DDBJ databases">
        <authorList>
            <person name="Chaddad Z."/>
            <person name="Lamrabet M."/>
            <person name="Bouhnik O."/>
            <person name="Alami S."/>
            <person name="Wipf D."/>
            <person name="Courty P.E."/>
            <person name="Missbah El Idrissi M."/>
        </authorList>
    </citation>
    <scope>NUCLEOTIDE SEQUENCE</scope>
    <source>
        <strain evidence="7">LLZ17</strain>
    </source>
</reference>
<sequence length="174" mass="19784">MTDGHLVRLTPRDFPIFEAMHHGADYPQAKRIAEEMFEQALRKKRLTSIHKNSATYRDLRAKMVPPYDPEKFPNKWWKVDPAKPSRTLTAHMGKDTYSHIHYDSQQCRTISVREAARLQSFPDGFVFAGAMNAAFRQIGNAVPPLLGLAVARVLREQLDHAAKNLDSSSDRQVA</sequence>
<dbReference type="GO" id="GO:0044027">
    <property type="term" value="P:negative regulation of gene expression via chromosomal CpG island methylation"/>
    <property type="evidence" value="ECO:0007669"/>
    <property type="project" value="TreeGrafter"/>
</dbReference>
<organism evidence="7">
    <name type="scientific">Bradyrhizobium sp. LLZ17</name>
    <dbReference type="NCBI Taxonomy" id="3239388"/>
    <lineage>
        <taxon>Bacteria</taxon>
        <taxon>Pseudomonadati</taxon>
        <taxon>Pseudomonadota</taxon>
        <taxon>Alphaproteobacteria</taxon>
        <taxon>Hyphomicrobiales</taxon>
        <taxon>Nitrobacteraceae</taxon>
        <taxon>Bradyrhizobium</taxon>
    </lineage>
</organism>
<dbReference type="GO" id="GO:0003677">
    <property type="term" value="F:DNA binding"/>
    <property type="evidence" value="ECO:0007669"/>
    <property type="project" value="TreeGrafter"/>
</dbReference>
<evidence type="ECO:0000256" key="5">
    <source>
        <dbReference type="ARBA" id="ARBA00022747"/>
    </source>
</evidence>
<dbReference type="InterPro" id="IPR050390">
    <property type="entry name" value="C5-Methyltransferase"/>
</dbReference>
<dbReference type="Gene3D" id="3.90.120.10">
    <property type="entry name" value="DNA Methylase, subunit A, domain 2"/>
    <property type="match status" value="1"/>
</dbReference>
<keyword evidence="4" id="KW-0949">S-adenosyl-L-methionine</keyword>
<dbReference type="AlphaFoldDB" id="A0AB39XQ32"/>
<dbReference type="Pfam" id="PF00145">
    <property type="entry name" value="DNA_methylase"/>
    <property type="match status" value="1"/>
</dbReference>
<gene>
    <name evidence="7" type="ORF">AB8Z38_02540</name>
</gene>
<name>A0AB39XQ32_9BRAD</name>
<dbReference type="PROSITE" id="PS00095">
    <property type="entry name" value="C5_MTASE_2"/>
    <property type="match status" value="1"/>
</dbReference>
<keyword evidence="5" id="KW-0680">Restriction system</keyword>
<dbReference type="SUPFAM" id="SSF53335">
    <property type="entry name" value="S-adenosyl-L-methionine-dependent methyltransferases"/>
    <property type="match status" value="1"/>
</dbReference>
<dbReference type="GO" id="GO:0032259">
    <property type="term" value="P:methylation"/>
    <property type="evidence" value="ECO:0007669"/>
    <property type="project" value="UniProtKB-KW"/>
</dbReference>
<dbReference type="InterPro" id="IPR031303">
    <property type="entry name" value="C5_meth_CS"/>
</dbReference>
<dbReference type="PANTHER" id="PTHR10629">
    <property type="entry name" value="CYTOSINE-SPECIFIC METHYLTRANSFERASE"/>
    <property type="match status" value="1"/>
</dbReference>
<dbReference type="InterPro" id="IPR029063">
    <property type="entry name" value="SAM-dependent_MTases_sf"/>
</dbReference>
<dbReference type="GO" id="GO:0009307">
    <property type="term" value="P:DNA restriction-modification system"/>
    <property type="evidence" value="ECO:0007669"/>
    <property type="project" value="UniProtKB-KW"/>
</dbReference>
<dbReference type="PANTHER" id="PTHR10629:SF52">
    <property type="entry name" value="DNA (CYTOSINE-5)-METHYLTRANSFERASE 1"/>
    <property type="match status" value="1"/>
</dbReference>
<dbReference type="EMBL" id="CP165734">
    <property type="protein sequence ID" value="XDV58432.1"/>
    <property type="molecule type" value="Genomic_DNA"/>
</dbReference>
<evidence type="ECO:0000256" key="3">
    <source>
        <dbReference type="ARBA" id="ARBA00022679"/>
    </source>
</evidence>
<protein>
    <recommendedName>
        <fullName evidence="1">DNA (cytosine-5-)-methyltransferase</fullName>
        <ecNumber evidence="1">2.1.1.37</ecNumber>
    </recommendedName>
</protein>
<evidence type="ECO:0000256" key="2">
    <source>
        <dbReference type="ARBA" id="ARBA00022603"/>
    </source>
</evidence>
<keyword evidence="2 7" id="KW-0489">Methyltransferase</keyword>
<keyword evidence="3" id="KW-0808">Transferase</keyword>
<dbReference type="RefSeq" id="WP_369722967.1">
    <property type="nucleotide sequence ID" value="NZ_CP165734.1"/>
</dbReference>
<proteinExistence type="predicted"/>
<evidence type="ECO:0000256" key="6">
    <source>
        <dbReference type="ARBA" id="ARBA00047422"/>
    </source>
</evidence>
<dbReference type="GO" id="GO:0003886">
    <property type="term" value="F:DNA (cytosine-5-)-methyltransferase activity"/>
    <property type="evidence" value="ECO:0007669"/>
    <property type="project" value="UniProtKB-EC"/>
</dbReference>
<dbReference type="InterPro" id="IPR001525">
    <property type="entry name" value="C5_MeTfrase"/>
</dbReference>
<dbReference type="REBASE" id="858538">
    <property type="entry name" value="M.BspLLZ17ORF2540P"/>
</dbReference>
<evidence type="ECO:0000256" key="4">
    <source>
        <dbReference type="ARBA" id="ARBA00022691"/>
    </source>
</evidence>
<dbReference type="EC" id="2.1.1.37" evidence="1"/>
<accession>A0AB39XQ32</accession>
<evidence type="ECO:0000256" key="1">
    <source>
        <dbReference type="ARBA" id="ARBA00011975"/>
    </source>
</evidence>